<evidence type="ECO:0000259" key="3">
    <source>
        <dbReference type="Pfam" id="PF24755"/>
    </source>
</evidence>
<evidence type="ECO:0000256" key="1">
    <source>
        <dbReference type="SAM" id="MobiDB-lite"/>
    </source>
</evidence>
<organism evidence="4 5">
    <name type="scientific">Tectimicrobiota bacterium</name>
    <dbReference type="NCBI Taxonomy" id="2528274"/>
    <lineage>
        <taxon>Bacteria</taxon>
        <taxon>Pseudomonadati</taxon>
        <taxon>Nitrospinota/Tectimicrobiota group</taxon>
        <taxon>Candidatus Tectimicrobiota</taxon>
    </lineage>
</organism>
<dbReference type="AlphaFoldDB" id="A0A932FXK7"/>
<evidence type="ECO:0000259" key="2">
    <source>
        <dbReference type="Pfam" id="PF04293"/>
    </source>
</evidence>
<evidence type="ECO:0000313" key="4">
    <source>
        <dbReference type="EMBL" id="MBI2875594.1"/>
    </source>
</evidence>
<feature type="region of interest" description="Disordered" evidence="1">
    <location>
        <begin position="1"/>
        <end position="29"/>
    </location>
</feature>
<reference evidence="4" key="1">
    <citation type="submission" date="2020-07" db="EMBL/GenBank/DDBJ databases">
        <title>Huge and variable diversity of episymbiotic CPR bacteria and DPANN archaea in groundwater ecosystems.</title>
        <authorList>
            <person name="He C.Y."/>
            <person name="Keren R."/>
            <person name="Whittaker M."/>
            <person name="Farag I.F."/>
            <person name="Doudna J."/>
            <person name="Cate J.H.D."/>
            <person name="Banfield J.F."/>
        </authorList>
    </citation>
    <scope>NUCLEOTIDE SEQUENCE</scope>
    <source>
        <strain evidence="4">NC_groundwater_672_Ag_B-0.1um_62_36</strain>
    </source>
</reference>
<dbReference type="InterPro" id="IPR007390">
    <property type="entry name" value="Spore_V_R"/>
</dbReference>
<feature type="compositionally biased region" description="Basic and acidic residues" evidence="1">
    <location>
        <begin position="19"/>
        <end position="29"/>
    </location>
</feature>
<feature type="domain" description="SpoVR-like C-terminal" evidence="3">
    <location>
        <begin position="417"/>
        <end position="467"/>
    </location>
</feature>
<dbReference type="InterPro" id="IPR057008">
    <property type="entry name" value="SpoVR-like_C"/>
</dbReference>
<feature type="compositionally biased region" description="Polar residues" evidence="1">
    <location>
        <begin position="1"/>
        <end position="11"/>
    </location>
</feature>
<dbReference type="EMBL" id="JACPRF010000052">
    <property type="protein sequence ID" value="MBI2875594.1"/>
    <property type="molecule type" value="Genomic_DNA"/>
</dbReference>
<feature type="domain" description="SpoVR protein-like N-terminal" evidence="2">
    <location>
        <begin position="34"/>
        <end position="413"/>
    </location>
</feature>
<proteinExistence type="predicted"/>
<dbReference type="Pfam" id="PF24755">
    <property type="entry name" value="SpoVR_C"/>
    <property type="match status" value="1"/>
</dbReference>
<name>A0A932FXK7_UNCTE</name>
<dbReference type="Pfam" id="PF04293">
    <property type="entry name" value="SpoVR"/>
    <property type="match status" value="1"/>
</dbReference>
<dbReference type="PANTHER" id="PTHR30029:SF2">
    <property type="entry name" value="STAGE V SPORULATION PROTEIN R"/>
    <property type="match status" value="1"/>
</dbReference>
<evidence type="ECO:0000313" key="5">
    <source>
        <dbReference type="Proteomes" id="UP000769766"/>
    </source>
</evidence>
<accession>A0A932FXK7</accession>
<gene>
    <name evidence="4" type="ORF">HYY20_01790</name>
</gene>
<sequence>MRKRTSGQPSGISWARIGQRNDVRKEEKPVEGYTLRDLEEWDQKIHDLVQEMGLDCYPQEFEICDYYQMLGYLAYNGMPAHYPHWSFGKAFEKQKTLYDYGMSGLPYEMVINSSPALAYLMRDNSLSLQILTIAHVYGHNDFFKNNRTFRFSYPGYTLEMFKAHADRIRTYIEDPSIGLERVERTMDAAHALSLQCQRHLEVKKLSTQEQRQRLQERTWKRSKEFPQFNEPDEDLDLNKVPLEPEEDILFFMRDYNPYLADWQRDILTIVAEETHYFIPQMETKIMNEGWATYCHYQILNALDLPQGLYMEFLVHHNQVIRPVPGGLNPYYLGFRTFQEIEKRWGAEGKKRIFQARESDRDVSFLRQYLTEELMRELGLFAHEKRGTDRVITHISDEENWKVVKDVLLKNVGLVALPVIKILDANYRGQQALYLWHEYDGRELELSYAQQTLRYLFDLWQRRVILESRLEGKPVFLSYDGRNSVKITYQLLS</sequence>
<protein>
    <submittedName>
        <fullName evidence="4">SpoVR family protein</fullName>
    </submittedName>
</protein>
<dbReference type="PANTHER" id="PTHR30029">
    <property type="entry name" value="STAGE V SPORULATION PROTEIN R"/>
    <property type="match status" value="1"/>
</dbReference>
<dbReference type="InterPro" id="IPR056174">
    <property type="entry name" value="SpoVR_N"/>
</dbReference>
<dbReference type="Proteomes" id="UP000769766">
    <property type="component" value="Unassembled WGS sequence"/>
</dbReference>
<comment type="caution">
    <text evidence="4">The sequence shown here is derived from an EMBL/GenBank/DDBJ whole genome shotgun (WGS) entry which is preliminary data.</text>
</comment>